<evidence type="ECO:0008006" key="4">
    <source>
        <dbReference type="Google" id="ProtNLM"/>
    </source>
</evidence>
<dbReference type="RefSeq" id="WP_350402299.1">
    <property type="nucleotide sequence ID" value="NZ_JBELOE010000236.1"/>
</dbReference>
<organism evidence="2 3">
    <name type="scientific">Catenovulum sediminis</name>
    <dbReference type="NCBI Taxonomy" id="1740262"/>
    <lineage>
        <taxon>Bacteria</taxon>
        <taxon>Pseudomonadati</taxon>
        <taxon>Pseudomonadota</taxon>
        <taxon>Gammaproteobacteria</taxon>
        <taxon>Alteromonadales</taxon>
        <taxon>Alteromonadaceae</taxon>
        <taxon>Catenovulum</taxon>
    </lineage>
</organism>
<protein>
    <recommendedName>
        <fullName evidence="4">Tetratricopeptide repeat protein</fullName>
    </recommendedName>
</protein>
<feature type="chain" id="PRO_5046239061" description="Tetratricopeptide repeat protein" evidence="1">
    <location>
        <begin position="38"/>
        <end position="394"/>
    </location>
</feature>
<evidence type="ECO:0000313" key="2">
    <source>
        <dbReference type="EMBL" id="MER2492826.1"/>
    </source>
</evidence>
<dbReference type="Gene3D" id="1.25.40.10">
    <property type="entry name" value="Tetratricopeptide repeat domain"/>
    <property type="match status" value="1"/>
</dbReference>
<gene>
    <name evidence="2" type="ORF">ABS311_13150</name>
</gene>
<feature type="signal peptide" evidence="1">
    <location>
        <begin position="1"/>
        <end position="37"/>
    </location>
</feature>
<reference evidence="2 3" key="1">
    <citation type="submission" date="2024-06" db="EMBL/GenBank/DDBJ databases">
        <authorList>
            <person name="Chen R.Y."/>
        </authorList>
    </citation>
    <scope>NUCLEOTIDE SEQUENCE [LARGE SCALE GENOMIC DNA]</scope>
    <source>
        <strain evidence="2 3">D2</strain>
    </source>
</reference>
<proteinExistence type="predicted"/>
<evidence type="ECO:0000313" key="3">
    <source>
        <dbReference type="Proteomes" id="UP001467690"/>
    </source>
</evidence>
<dbReference type="EMBL" id="JBELOE010000236">
    <property type="protein sequence ID" value="MER2492826.1"/>
    <property type="molecule type" value="Genomic_DNA"/>
</dbReference>
<sequence>MTGIRLNSIKIKNTLAKHIKALIALTLCCLLSVFTTACSNTSNQPANSEPVTNNTSKILKPVQFNYLFETALNDKNWRFINKHLTNDSIVQYIRDQFPDYLPTVSTAATLKSTYSTLITNHSLEESGWYYLFSEKTEDYLISHYRVDMDSAGYVYLDFYLSPDTFHILDIKNVSTIFSSAELIIGLAQLAVSEKQKSLLPLMQATRNKDTAQIKRLWPILSETHKNNLYLLDVMLRNIATQHTSFDDKMVMDILNRMPDSHNPPMAFEDYFIQKEDYDSALKSIDNMPLFAQQDVKLLSERAALYWLKGELELAHHYAHQALVADPYDLEAYLIFLQISIVKKDYPLAIELMDVLESRFLLTEWSEVLPEIEGHQDFMQSKAYKTRNRQSKTQS</sequence>
<accession>A0ABV1RIR1</accession>
<dbReference type="InterPro" id="IPR011990">
    <property type="entry name" value="TPR-like_helical_dom_sf"/>
</dbReference>
<name>A0ABV1RIR1_9ALTE</name>
<comment type="caution">
    <text evidence="2">The sequence shown here is derived from an EMBL/GenBank/DDBJ whole genome shotgun (WGS) entry which is preliminary data.</text>
</comment>
<keyword evidence="3" id="KW-1185">Reference proteome</keyword>
<dbReference type="SUPFAM" id="SSF48452">
    <property type="entry name" value="TPR-like"/>
    <property type="match status" value="1"/>
</dbReference>
<evidence type="ECO:0000256" key="1">
    <source>
        <dbReference type="SAM" id="SignalP"/>
    </source>
</evidence>
<dbReference type="Proteomes" id="UP001467690">
    <property type="component" value="Unassembled WGS sequence"/>
</dbReference>
<keyword evidence="1" id="KW-0732">Signal</keyword>